<dbReference type="EMBL" id="JAHUTI010041943">
    <property type="protein sequence ID" value="MED6246053.1"/>
    <property type="molecule type" value="Genomic_DNA"/>
</dbReference>
<comment type="caution">
    <text evidence="2">The sequence shown here is derived from an EMBL/GenBank/DDBJ whole genome shotgun (WGS) entry which is preliminary data.</text>
</comment>
<protein>
    <recommendedName>
        <fullName evidence="1">Integrase core domain-containing protein</fullName>
    </recommendedName>
</protein>
<organism evidence="2 3">
    <name type="scientific">Ataeniobius toweri</name>
    <dbReference type="NCBI Taxonomy" id="208326"/>
    <lineage>
        <taxon>Eukaryota</taxon>
        <taxon>Metazoa</taxon>
        <taxon>Chordata</taxon>
        <taxon>Craniata</taxon>
        <taxon>Vertebrata</taxon>
        <taxon>Euteleostomi</taxon>
        <taxon>Actinopterygii</taxon>
        <taxon>Neopterygii</taxon>
        <taxon>Teleostei</taxon>
        <taxon>Neoteleostei</taxon>
        <taxon>Acanthomorphata</taxon>
        <taxon>Ovalentaria</taxon>
        <taxon>Atherinomorphae</taxon>
        <taxon>Cyprinodontiformes</taxon>
        <taxon>Goodeidae</taxon>
        <taxon>Ataeniobius</taxon>
    </lineage>
</organism>
<sequence>MFTVKGTGRGSFIAGRSVHNQRIERLWQDVWTCVTHLFYEVLHSLEEDGLLDLADSVHLFCAHYVFLPRLAEALHTFTESWDNHPLRSEGGLSPNQLWVLGHMKNPRDPNEDLRNMEIFGTDWEMFDAVQEEPHGVQVQQIDWSLDPYIMETLQLMINPLGSSESFGRDIYITMVQCIESLTATQEMTEM</sequence>
<keyword evidence="3" id="KW-1185">Reference proteome</keyword>
<feature type="domain" description="Integrase core" evidence="1">
    <location>
        <begin position="2"/>
        <end position="106"/>
    </location>
</feature>
<reference evidence="2 3" key="1">
    <citation type="submission" date="2021-07" db="EMBL/GenBank/DDBJ databases">
        <authorList>
            <person name="Palmer J.M."/>
        </authorList>
    </citation>
    <scope>NUCLEOTIDE SEQUENCE [LARGE SCALE GENOMIC DNA]</scope>
    <source>
        <strain evidence="2 3">AT_MEX2019</strain>
        <tissue evidence="2">Muscle</tissue>
    </source>
</reference>
<evidence type="ECO:0000313" key="2">
    <source>
        <dbReference type="EMBL" id="MED6246053.1"/>
    </source>
</evidence>
<gene>
    <name evidence="2" type="ORF">ATANTOWER_012197</name>
</gene>
<dbReference type="PANTHER" id="PTHR46791:SF11">
    <property type="entry name" value="INTEGRASE CATALYTIC DOMAIN-CONTAINING PROTEIN"/>
    <property type="match status" value="1"/>
</dbReference>
<evidence type="ECO:0000313" key="3">
    <source>
        <dbReference type="Proteomes" id="UP001345963"/>
    </source>
</evidence>
<evidence type="ECO:0000259" key="1">
    <source>
        <dbReference type="Pfam" id="PF24764"/>
    </source>
</evidence>
<accession>A0ABU7B726</accession>
<dbReference type="Pfam" id="PF24764">
    <property type="entry name" value="rva_4"/>
    <property type="match status" value="1"/>
</dbReference>
<proteinExistence type="predicted"/>
<dbReference type="Proteomes" id="UP001345963">
    <property type="component" value="Unassembled WGS sequence"/>
</dbReference>
<dbReference type="InterPro" id="IPR058913">
    <property type="entry name" value="Integrase_dom_put"/>
</dbReference>
<name>A0ABU7B726_9TELE</name>
<dbReference type="PANTHER" id="PTHR46791">
    <property type="entry name" value="EXPRESSED PROTEIN"/>
    <property type="match status" value="1"/>
</dbReference>